<comment type="catalytic activity">
    <reaction evidence="7">
        <text>[(1-&gt;4)-alpha-D-galacturonosyl methyl ester](n) + n H2O = [(1-&gt;4)-alpha-D-galacturonosyl](n) + n methanol + n H(+)</text>
        <dbReference type="Rhea" id="RHEA:22380"/>
        <dbReference type="Rhea" id="RHEA-COMP:14570"/>
        <dbReference type="Rhea" id="RHEA-COMP:14573"/>
        <dbReference type="ChEBI" id="CHEBI:15377"/>
        <dbReference type="ChEBI" id="CHEBI:15378"/>
        <dbReference type="ChEBI" id="CHEBI:17790"/>
        <dbReference type="ChEBI" id="CHEBI:140522"/>
        <dbReference type="ChEBI" id="CHEBI:140523"/>
        <dbReference type="EC" id="3.1.1.11"/>
    </reaction>
</comment>
<dbReference type="UniPathway" id="UPA00545">
    <property type="reaction ID" value="UER00823"/>
</dbReference>
<keyword evidence="5 7" id="KW-0063">Aspartyl esterase</keyword>
<dbReference type="GO" id="GO:0042545">
    <property type="term" value="P:cell wall modification"/>
    <property type="evidence" value="ECO:0007669"/>
    <property type="project" value="UniProtKB-UniRule"/>
</dbReference>
<dbReference type="InterPro" id="IPR012334">
    <property type="entry name" value="Pectin_lyas_fold"/>
</dbReference>
<dbReference type="InterPro" id="IPR035513">
    <property type="entry name" value="Invertase/methylesterase_inhib"/>
</dbReference>
<dbReference type="SMART" id="SM00856">
    <property type="entry name" value="PMEI"/>
    <property type="match status" value="1"/>
</dbReference>
<evidence type="ECO:0000256" key="2">
    <source>
        <dbReference type="ARBA" id="ARBA00006027"/>
    </source>
</evidence>
<dbReference type="GO" id="GO:0030599">
    <property type="term" value="F:pectinesterase activity"/>
    <property type="evidence" value="ECO:0007669"/>
    <property type="project" value="UniProtKB-UniRule"/>
</dbReference>
<dbReference type="PANTHER" id="PTHR31707">
    <property type="entry name" value="PECTINESTERASE"/>
    <property type="match status" value="1"/>
</dbReference>
<dbReference type="PROSITE" id="PS00503">
    <property type="entry name" value="PECTINESTERASE_2"/>
    <property type="match status" value="1"/>
</dbReference>
<evidence type="ECO:0000313" key="10">
    <source>
        <dbReference type="Proteomes" id="UP000323000"/>
    </source>
</evidence>
<accession>A0A5C7IPP9</accession>
<dbReference type="InterPro" id="IPR000070">
    <property type="entry name" value="Pectinesterase_cat"/>
</dbReference>
<evidence type="ECO:0000313" key="9">
    <source>
        <dbReference type="EMBL" id="TXG71353.1"/>
    </source>
</evidence>
<proteinExistence type="inferred from homology"/>
<dbReference type="Gene3D" id="2.160.20.10">
    <property type="entry name" value="Single-stranded right-handed beta-helix, Pectin lyase-like"/>
    <property type="match status" value="1"/>
</dbReference>
<evidence type="ECO:0000256" key="6">
    <source>
        <dbReference type="PROSITE-ProRule" id="PRU10040"/>
    </source>
</evidence>
<dbReference type="InterPro" id="IPR011050">
    <property type="entry name" value="Pectin_lyase_fold/virulence"/>
</dbReference>
<evidence type="ECO:0000259" key="8">
    <source>
        <dbReference type="SMART" id="SM00856"/>
    </source>
</evidence>
<dbReference type="Pfam" id="PF01095">
    <property type="entry name" value="Pectinesterase"/>
    <property type="match status" value="1"/>
</dbReference>
<evidence type="ECO:0000256" key="5">
    <source>
        <dbReference type="ARBA" id="ARBA00023085"/>
    </source>
</evidence>
<dbReference type="EC" id="3.1.1.11" evidence="7"/>
<dbReference type="InterPro" id="IPR006501">
    <property type="entry name" value="Pectinesterase_inhib_dom"/>
</dbReference>
<reference evidence="10" key="1">
    <citation type="journal article" date="2019" name="Gigascience">
        <title>De novo genome assembly of the endangered Acer yangbiense, a plant species with extremely small populations endemic to Yunnan Province, China.</title>
        <authorList>
            <person name="Yang J."/>
            <person name="Wariss H.M."/>
            <person name="Tao L."/>
            <person name="Zhang R."/>
            <person name="Yun Q."/>
            <person name="Hollingsworth P."/>
            <person name="Dao Z."/>
            <person name="Luo G."/>
            <person name="Guo H."/>
            <person name="Ma Y."/>
            <person name="Sun W."/>
        </authorList>
    </citation>
    <scope>NUCLEOTIDE SEQUENCE [LARGE SCALE GENOMIC DNA]</scope>
    <source>
        <strain evidence="10">cv. Malutang</strain>
    </source>
</reference>
<keyword evidence="10" id="KW-1185">Reference proteome</keyword>
<sequence length="523" mass="57297">MSILMIIVVLVLPISPATCTPAGDNIGNNITNSSKQSVCNSCLLKSLSKSVLFSNIVERYIQIYRPKLSKAEVRVLEDCSTLAALNTDFLSASLEIINSTAASTTKGADDVQCWLSAILTNLETCFDGLQATFSAGDVKNGLSTHLLNGIKVYGASLSLVTRAYDQKKGTVSVSVSVPQPTKEQLDHYQQQTNTIFDQVLVSDHIMIVSQDGRGNFSTITDAINAAANNSDGRNGYVMIYVNAGVYEEYISIAQNKKYLLMKGAGINKTVITGCRSAADGWSTFNSATFAVMAPNFVMMGITVRNTAGAFKGQAVALLSGAHYSTFYRCSFEGYQDTLYVFSMRQFYRECDIYGTVDFIFGNAAVVLQNCNIYPRLPMTGQFNAITAQSRTHPSQNTGIIIHNCTIRAADDLASSSNDHQNVQTYLGRPWKIYSRTVYMQSFMDSFINPDGWHIWTINSTLSRLYYAEFDNTGPGSNTSNRVLNWTTYHVINATDAANFTVSKFLTGDAWIPKTGVPYNGGLI</sequence>
<dbReference type="OrthoDB" id="2019149at2759"/>
<comment type="similarity">
    <text evidence="2">In the N-terminal section; belongs to the PMEI family.</text>
</comment>
<feature type="signal peptide" evidence="7">
    <location>
        <begin position="1"/>
        <end position="19"/>
    </location>
</feature>
<dbReference type="Proteomes" id="UP000323000">
    <property type="component" value="Chromosome 2"/>
</dbReference>
<keyword evidence="4 7" id="KW-0378">Hydrolase</keyword>
<evidence type="ECO:0000256" key="7">
    <source>
        <dbReference type="RuleBase" id="RU000589"/>
    </source>
</evidence>
<dbReference type="InterPro" id="IPR033131">
    <property type="entry name" value="Pectinesterase_Asp_AS"/>
</dbReference>
<dbReference type="Pfam" id="PF04043">
    <property type="entry name" value="PMEI"/>
    <property type="match status" value="1"/>
</dbReference>
<dbReference type="SUPFAM" id="SSF51126">
    <property type="entry name" value="Pectin lyase-like"/>
    <property type="match status" value="1"/>
</dbReference>
<dbReference type="CDD" id="cd15798">
    <property type="entry name" value="PMEI-like_3"/>
    <property type="match status" value="1"/>
</dbReference>
<name>A0A5C7IPP9_9ROSI</name>
<feature type="active site" evidence="6">
    <location>
        <position position="357"/>
    </location>
</feature>
<dbReference type="SUPFAM" id="SSF101148">
    <property type="entry name" value="Plant invertase/pectin methylesterase inhibitor"/>
    <property type="match status" value="1"/>
</dbReference>
<feature type="domain" description="Pectinesterase inhibitor" evidence="8">
    <location>
        <begin position="22"/>
        <end position="159"/>
    </location>
</feature>
<protein>
    <recommendedName>
        <fullName evidence="7">Pectinesterase</fullName>
        <ecNumber evidence="7">3.1.1.11</ecNumber>
    </recommendedName>
</protein>
<evidence type="ECO:0000256" key="4">
    <source>
        <dbReference type="ARBA" id="ARBA00022801"/>
    </source>
</evidence>
<comment type="similarity">
    <text evidence="3">In the C-terminal section; belongs to the pectinesterase family.</text>
</comment>
<dbReference type="GO" id="GO:0045490">
    <property type="term" value="P:pectin catabolic process"/>
    <property type="evidence" value="ECO:0007669"/>
    <property type="project" value="UniProtKB-UniRule"/>
</dbReference>
<dbReference type="FunFam" id="2.160.20.10:FF:000001">
    <property type="entry name" value="Pectinesterase"/>
    <property type="match status" value="1"/>
</dbReference>
<keyword evidence="7" id="KW-0732">Signal</keyword>
<gene>
    <name evidence="9" type="ORF">EZV62_006288</name>
</gene>
<dbReference type="GO" id="GO:0004857">
    <property type="term" value="F:enzyme inhibitor activity"/>
    <property type="evidence" value="ECO:0007669"/>
    <property type="project" value="InterPro"/>
</dbReference>
<evidence type="ECO:0000256" key="1">
    <source>
        <dbReference type="ARBA" id="ARBA00005184"/>
    </source>
</evidence>
<feature type="chain" id="PRO_5023047477" description="Pectinesterase" evidence="7">
    <location>
        <begin position="20"/>
        <end position="523"/>
    </location>
</feature>
<organism evidence="9 10">
    <name type="scientific">Acer yangbiense</name>
    <dbReference type="NCBI Taxonomy" id="1000413"/>
    <lineage>
        <taxon>Eukaryota</taxon>
        <taxon>Viridiplantae</taxon>
        <taxon>Streptophyta</taxon>
        <taxon>Embryophyta</taxon>
        <taxon>Tracheophyta</taxon>
        <taxon>Spermatophyta</taxon>
        <taxon>Magnoliopsida</taxon>
        <taxon>eudicotyledons</taxon>
        <taxon>Gunneridae</taxon>
        <taxon>Pentapetalae</taxon>
        <taxon>rosids</taxon>
        <taxon>malvids</taxon>
        <taxon>Sapindales</taxon>
        <taxon>Sapindaceae</taxon>
        <taxon>Hippocastanoideae</taxon>
        <taxon>Acereae</taxon>
        <taxon>Acer</taxon>
    </lineage>
</organism>
<dbReference type="EMBL" id="VAHF01000002">
    <property type="protein sequence ID" value="TXG71353.1"/>
    <property type="molecule type" value="Genomic_DNA"/>
</dbReference>
<comment type="pathway">
    <text evidence="1 7">Glycan metabolism; pectin degradation; 2-dehydro-3-deoxy-D-gluconate from pectin: step 1/5.</text>
</comment>
<comment type="caution">
    <text evidence="9">The sequence shown here is derived from an EMBL/GenBank/DDBJ whole genome shotgun (WGS) entry which is preliminary data.</text>
</comment>
<evidence type="ECO:0000256" key="3">
    <source>
        <dbReference type="ARBA" id="ARBA00007786"/>
    </source>
</evidence>
<dbReference type="Gene3D" id="1.20.140.40">
    <property type="entry name" value="Invertase/pectin methylesterase inhibitor family protein"/>
    <property type="match status" value="1"/>
</dbReference>
<dbReference type="AlphaFoldDB" id="A0A5C7IPP9"/>